<evidence type="ECO:0000313" key="2">
    <source>
        <dbReference type="EMBL" id="KAK2075589.1"/>
    </source>
</evidence>
<gene>
    <name evidence="2" type="ORF">QBZ16_001697</name>
</gene>
<dbReference type="EMBL" id="JASFZW010000014">
    <property type="protein sequence ID" value="KAK2075589.1"/>
    <property type="molecule type" value="Genomic_DNA"/>
</dbReference>
<accession>A0AAD9ID22</accession>
<reference evidence="2" key="1">
    <citation type="submission" date="2021-01" db="EMBL/GenBank/DDBJ databases">
        <authorList>
            <person name="Eckstrom K.M.E."/>
        </authorList>
    </citation>
    <scope>NUCLEOTIDE SEQUENCE</scope>
    <source>
        <strain evidence="2">UVCC 0001</strain>
    </source>
</reference>
<protein>
    <recommendedName>
        <fullName evidence="1">S1 motif domain-containing protein</fullName>
    </recommendedName>
</protein>
<organism evidence="2 3">
    <name type="scientific">Prototheca wickerhamii</name>
    <dbReference type="NCBI Taxonomy" id="3111"/>
    <lineage>
        <taxon>Eukaryota</taxon>
        <taxon>Viridiplantae</taxon>
        <taxon>Chlorophyta</taxon>
        <taxon>core chlorophytes</taxon>
        <taxon>Trebouxiophyceae</taxon>
        <taxon>Chlorellales</taxon>
        <taxon>Chlorellaceae</taxon>
        <taxon>Prototheca</taxon>
    </lineage>
</organism>
<comment type="caution">
    <text evidence="2">The sequence shown here is derived from an EMBL/GenBank/DDBJ whole genome shotgun (WGS) entry which is preliminary data.</text>
</comment>
<name>A0AAD9ID22_PROWI</name>
<dbReference type="Gene3D" id="2.40.50.140">
    <property type="entry name" value="Nucleic acid-binding proteins"/>
    <property type="match status" value="1"/>
</dbReference>
<dbReference type="GO" id="GO:0003676">
    <property type="term" value="F:nucleic acid binding"/>
    <property type="evidence" value="ECO:0007669"/>
    <property type="project" value="InterPro"/>
</dbReference>
<sequence>MLHASASVNDDDWVEYEPEKPWIPGKHGPPQRTVSKSWRDALFTAEVSAEDMDYWFTIPPGGWPEGTARGRYLKRSPLSRNRVYDSPRHQDVEGRRPFHEVQEGDVATGWIVSIMQYAGLLVDFGAEYDGLIAIADKPDGDEWLDVPTFFEVGMELEVRVVRVLRDTNVFRFPVQLVPADARLASRLPPPEAHSPPMDLRHPRSTSEWQALFRAAGRDCEPERFALASAADIWQEERGALQGDRAKKARRRRARPISVGEAECDALAVGLLAAE</sequence>
<evidence type="ECO:0000313" key="3">
    <source>
        <dbReference type="Proteomes" id="UP001255856"/>
    </source>
</evidence>
<keyword evidence="3" id="KW-1185">Reference proteome</keyword>
<feature type="domain" description="S1 motif" evidence="1">
    <location>
        <begin position="104"/>
        <end position="175"/>
    </location>
</feature>
<dbReference type="InterPro" id="IPR003029">
    <property type="entry name" value="S1_domain"/>
</dbReference>
<proteinExistence type="predicted"/>
<evidence type="ECO:0000259" key="1">
    <source>
        <dbReference type="PROSITE" id="PS50126"/>
    </source>
</evidence>
<dbReference type="AlphaFoldDB" id="A0AAD9ID22"/>
<dbReference type="SUPFAM" id="SSF50249">
    <property type="entry name" value="Nucleic acid-binding proteins"/>
    <property type="match status" value="1"/>
</dbReference>
<dbReference type="InterPro" id="IPR012340">
    <property type="entry name" value="NA-bd_OB-fold"/>
</dbReference>
<dbReference type="Proteomes" id="UP001255856">
    <property type="component" value="Unassembled WGS sequence"/>
</dbReference>
<dbReference type="PROSITE" id="PS50126">
    <property type="entry name" value="S1"/>
    <property type="match status" value="1"/>
</dbReference>